<dbReference type="Pfam" id="PF03107">
    <property type="entry name" value="C1_2"/>
    <property type="match status" value="2"/>
</dbReference>
<keyword evidence="4" id="KW-0862">Zinc</keyword>
<dbReference type="AlphaFoldDB" id="A0A7J7L4X2"/>
<dbReference type="EMBL" id="JACGCM010002641">
    <property type="protein sequence ID" value="KAF6137619.1"/>
    <property type="molecule type" value="Genomic_DNA"/>
</dbReference>
<dbReference type="PANTHER" id="PTHR46477:SF17">
    <property type="entry name" value="PHORBOL-ESTER_DAG-TYPE DOMAIN-CONTAINING PROTEIN"/>
    <property type="match status" value="1"/>
</dbReference>
<gene>
    <name evidence="6" type="ORF">GIB67_036202</name>
</gene>
<name>A0A7J7L4X2_9MAGN</name>
<evidence type="ECO:0000256" key="2">
    <source>
        <dbReference type="ARBA" id="ARBA00022737"/>
    </source>
</evidence>
<dbReference type="GO" id="GO:0008270">
    <property type="term" value="F:zinc ion binding"/>
    <property type="evidence" value="ECO:0007669"/>
    <property type="project" value="UniProtKB-KW"/>
</dbReference>
<organism evidence="6 7">
    <name type="scientific">Kingdonia uniflora</name>
    <dbReference type="NCBI Taxonomy" id="39325"/>
    <lineage>
        <taxon>Eukaryota</taxon>
        <taxon>Viridiplantae</taxon>
        <taxon>Streptophyta</taxon>
        <taxon>Embryophyta</taxon>
        <taxon>Tracheophyta</taxon>
        <taxon>Spermatophyta</taxon>
        <taxon>Magnoliopsida</taxon>
        <taxon>Ranunculales</taxon>
        <taxon>Circaeasteraceae</taxon>
        <taxon>Kingdonia</taxon>
    </lineage>
</organism>
<comment type="caution">
    <text evidence="6">The sequence shown here is derived from an EMBL/GenBank/DDBJ whole genome shotgun (WGS) entry which is preliminary data.</text>
</comment>
<evidence type="ECO:0000256" key="4">
    <source>
        <dbReference type="ARBA" id="ARBA00022833"/>
    </source>
</evidence>
<dbReference type="Gene3D" id="3.30.60.20">
    <property type="match status" value="1"/>
</dbReference>
<dbReference type="Gene3D" id="3.30.60.90">
    <property type="match status" value="1"/>
</dbReference>
<feature type="domain" description="DC1" evidence="5">
    <location>
        <begin position="72"/>
        <end position="110"/>
    </location>
</feature>
<dbReference type="PANTHER" id="PTHR46477">
    <property type="entry name" value="CYSTEINE/HISTIDINE-RICH C1 DOMAIN FAMILY PROTEIN"/>
    <property type="match status" value="1"/>
</dbReference>
<evidence type="ECO:0000256" key="3">
    <source>
        <dbReference type="ARBA" id="ARBA00022771"/>
    </source>
</evidence>
<reference evidence="6 7" key="1">
    <citation type="journal article" date="2020" name="IScience">
        <title>Genome Sequencing of the Endangered Kingdonia uniflora (Circaeasteraceae, Ranunculales) Reveals Potential Mechanisms of Evolutionary Specialization.</title>
        <authorList>
            <person name="Sun Y."/>
            <person name="Deng T."/>
            <person name="Zhang A."/>
            <person name="Moore M.J."/>
            <person name="Landis J.B."/>
            <person name="Lin N."/>
            <person name="Zhang H."/>
            <person name="Zhang X."/>
            <person name="Huang J."/>
            <person name="Zhang X."/>
            <person name="Sun H."/>
            <person name="Wang H."/>
        </authorList>
    </citation>
    <scope>NUCLEOTIDE SEQUENCE [LARGE SCALE GENOMIC DNA]</scope>
    <source>
        <strain evidence="6">TB1705</strain>
        <tissue evidence="6">Leaf</tissue>
    </source>
</reference>
<proteinExistence type="predicted"/>
<dbReference type="SUPFAM" id="SSF57889">
    <property type="entry name" value="Cysteine-rich domain"/>
    <property type="match status" value="1"/>
</dbReference>
<dbReference type="InterPro" id="IPR004146">
    <property type="entry name" value="DC1"/>
</dbReference>
<feature type="domain" description="DC1" evidence="5">
    <location>
        <begin position="10"/>
        <end position="54"/>
    </location>
</feature>
<protein>
    <recommendedName>
        <fullName evidence="5">DC1 domain-containing protein</fullName>
    </recommendedName>
</protein>
<sequence>MKIEKEICHPTHSHPKLKLEYSEIPFNCDGCKEAGIGFKYKCMQCEFDLHKVCAVPSPIITHPFYKKCEFRFHYRPPGTTLRLCDACGNDVLGFVYHCSRCGFDLHPCCANLPQVLNDGEKNLYLCHKLSSPCFRCGGKGSRWSYKSSCKSYNLHVSCVKELLLESWQAMYLSVDKNKVREIQSQIPHLKGTLQKHPNGRDSKVKKYSEIAGTAVNIIVSALLGDPTAIIAAAVKGLMPK</sequence>
<keyword evidence="3" id="KW-0863">Zinc-finger</keyword>
<accession>A0A7J7L4X2</accession>
<evidence type="ECO:0000256" key="1">
    <source>
        <dbReference type="ARBA" id="ARBA00022723"/>
    </source>
</evidence>
<keyword evidence="2" id="KW-0677">Repeat</keyword>
<keyword evidence="1" id="KW-0479">Metal-binding</keyword>
<evidence type="ECO:0000313" key="7">
    <source>
        <dbReference type="Proteomes" id="UP000541444"/>
    </source>
</evidence>
<keyword evidence="7" id="KW-1185">Reference proteome</keyword>
<dbReference type="OrthoDB" id="1852188at2759"/>
<evidence type="ECO:0000313" key="6">
    <source>
        <dbReference type="EMBL" id="KAF6137619.1"/>
    </source>
</evidence>
<dbReference type="Proteomes" id="UP000541444">
    <property type="component" value="Unassembled WGS sequence"/>
</dbReference>
<evidence type="ECO:0000259" key="5">
    <source>
        <dbReference type="Pfam" id="PF03107"/>
    </source>
</evidence>
<dbReference type="InterPro" id="IPR043145">
    <property type="entry name" value="Znf_ZZ_sf"/>
</dbReference>
<dbReference type="InterPro" id="IPR046349">
    <property type="entry name" value="C1-like_sf"/>
</dbReference>